<dbReference type="AlphaFoldDB" id="A0AAD5TZK7"/>
<evidence type="ECO:0000256" key="4">
    <source>
        <dbReference type="ARBA" id="ARBA00022574"/>
    </source>
</evidence>
<evidence type="ECO:0000256" key="5">
    <source>
        <dbReference type="ARBA" id="ARBA00022737"/>
    </source>
</evidence>
<keyword evidence="12" id="KW-0378">Hydrolase</keyword>
<evidence type="ECO:0000256" key="3">
    <source>
        <dbReference type="ARBA" id="ARBA00022448"/>
    </source>
</evidence>
<keyword evidence="7" id="KW-0653">Protein transport</keyword>
<feature type="compositionally biased region" description="Polar residues" evidence="11">
    <location>
        <begin position="266"/>
        <end position="280"/>
    </location>
</feature>
<comment type="subcellular location">
    <subcellularLocation>
        <location evidence="1">Nucleus</location>
        <location evidence="1">Nuclear pore complex</location>
    </subcellularLocation>
</comment>
<keyword evidence="3" id="KW-0813">Transport</keyword>
<dbReference type="EMBL" id="JADGJW010000490">
    <property type="protein sequence ID" value="KAJ3216229.1"/>
    <property type="molecule type" value="Genomic_DNA"/>
</dbReference>
<dbReference type="GO" id="GO:0016787">
    <property type="term" value="F:hydrolase activity"/>
    <property type="evidence" value="ECO:0007669"/>
    <property type="project" value="UniProtKB-KW"/>
</dbReference>
<evidence type="ECO:0000256" key="10">
    <source>
        <dbReference type="PROSITE-ProRule" id="PRU00221"/>
    </source>
</evidence>
<reference evidence="12" key="1">
    <citation type="submission" date="2020-05" db="EMBL/GenBank/DDBJ databases">
        <title>Phylogenomic resolution of chytrid fungi.</title>
        <authorList>
            <person name="Stajich J.E."/>
            <person name="Amses K."/>
            <person name="Simmons R."/>
            <person name="Seto K."/>
            <person name="Myers J."/>
            <person name="Bonds A."/>
            <person name="Quandt C.A."/>
            <person name="Barry K."/>
            <person name="Liu P."/>
            <person name="Grigoriev I."/>
            <person name="Longcore J.E."/>
            <person name="James T.Y."/>
        </authorList>
    </citation>
    <scope>NUCLEOTIDE SEQUENCE</scope>
    <source>
        <strain evidence="12">JEL0476</strain>
    </source>
</reference>
<dbReference type="InterPro" id="IPR015943">
    <property type="entry name" value="WD40/YVTN_repeat-like_dom_sf"/>
</dbReference>
<keyword evidence="4 10" id="KW-0853">WD repeat</keyword>
<dbReference type="Proteomes" id="UP001211065">
    <property type="component" value="Unassembled WGS sequence"/>
</dbReference>
<evidence type="ECO:0000256" key="11">
    <source>
        <dbReference type="SAM" id="MobiDB-lite"/>
    </source>
</evidence>
<dbReference type="GO" id="GO:0035859">
    <property type="term" value="C:Seh1-associated complex"/>
    <property type="evidence" value="ECO:0007669"/>
    <property type="project" value="TreeGrafter"/>
</dbReference>
<dbReference type="GO" id="GO:0015031">
    <property type="term" value="P:protein transport"/>
    <property type="evidence" value="ECO:0007669"/>
    <property type="project" value="UniProtKB-KW"/>
</dbReference>
<dbReference type="PROSITE" id="PS50294">
    <property type="entry name" value="WD_REPEATS_REGION"/>
    <property type="match status" value="1"/>
</dbReference>
<protein>
    <submittedName>
        <fullName evidence="12">Epoxide hydrolase, soluble (SEH)</fullName>
    </submittedName>
</protein>
<dbReference type="InterPro" id="IPR037363">
    <property type="entry name" value="Sec13/Seh1_fam"/>
</dbReference>
<dbReference type="SMART" id="SM00320">
    <property type="entry name" value="WD40"/>
    <property type="match status" value="6"/>
</dbReference>
<dbReference type="InterPro" id="IPR001680">
    <property type="entry name" value="WD40_rpt"/>
</dbReference>
<dbReference type="PANTHER" id="PTHR11024:SF3">
    <property type="entry name" value="NUCLEOPORIN SEH1"/>
    <property type="match status" value="1"/>
</dbReference>
<feature type="repeat" description="WD" evidence="10">
    <location>
        <begin position="339"/>
        <end position="372"/>
    </location>
</feature>
<dbReference type="PANTHER" id="PTHR11024">
    <property type="entry name" value="NUCLEAR PORE COMPLEX PROTEIN SEC13 / SEH1 FAMILY MEMBER"/>
    <property type="match status" value="1"/>
</dbReference>
<name>A0AAD5TZK7_9FUNG</name>
<sequence>MLNNLTQITHFSPDHEDLIHDVSYDFYGKRLITCSSDLKIKVFDLNEETGNWDLNDSWRAHDASVLKVGWAHPEYGQLFASCSLDRSIKFWEEQESENRKGGRRWQEKHKIPFKNSITSIKFSPNHQGLRLASISTDGVLRIFEAMDIINLSNWTLTDEFEVTNNLSTNTNNSHGENHYCFTWCHSRSLPPMLAVGCGKENVVKIFRMDLNNKWQAQEVLTGHNDLVLDVTWAPDMGRQSQLIGTACKDHYVRIFKLRQEKVKTSPGKNSSSLLQQQSFHPNAPGSADKNIQNSNIHQNSLPNNLSNSSMTSPPIRGALSNGGGIKKPSKFLVELMSAFNDHESEVWKVEFNILGTILSSSGDDGKVRLWKG</sequence>
<evidence type="ECO:0000256" key="2">
    <source>
        <dbReference type="ARBA" id="ARBA00010102"/>
    </source>
</evidence>
<evidence type="ECO:0000313" key="13">
    <source>
        <dbReference type="Proteomes" id="UP001211065"/>
    </source>
</evidence>
<feature type="compositionally biased region" description="Low complexity" evidence="11">
    <location>
        <begin position="299"/>
        <end position="309"/>
    </location>
</feature>
<dbReference type="GO" id="GO:0031080">
    <property type="term" value="C:nuclear pore outer ring"/>
    <property type="evidence" value="ECO:0007669"/>
    <property type="project" value="TreeGrafter"/>
</dbReference>
<accession>A0AAD5TZK7</accession>
<comment type="caution">
    <text evidence="12">The sequence shown here is derived from an EMBL/GenBank/DDBJ whole genome shotgun (WGS) entry which is preliminary data.</text>
</comment>
<gene>
    <name evidence="12" type="primary">SEH1</name>
    <name evidence="12" type="ORF">HK099_005971</name>
</gene>
<keyword evidence="8" id="KW-0906">Nuclear pore complex</keyword>
<keyword evidence="5" id="KW-0677">Repeat</keyword>
<dbReference type="Pfam" id="PF00400">
    <property type="entry name" value="WD40"/>
    <property type="match status" value="5"/>
</dbReference>
<feature type="region of interest" description="Disordered" evidence="11">
    <location>
        <begin position="263"/>
        <end position="321"/>
    </location>
</feature>
<evidence type="ECO:0000256" key="8">
    <source>
        <dbReference type="ARBA" id="ARBA00023132"/>
    </source>
</evidence>
<proteinExistence type="inferred from homology"/>
<feature type="repeat" description="WD" evidence="10">
    <location>
        <begin position="58"/>
        <end position="101"/>
    </location>
</feature>
<evidence type="ECO:0000313" key="12">
    <source>
        <dbReference type="EMBL" id="KAJ3216229.1"/>
    </source>
</evidence>
<evidence type="ECO:0000256" key="1">
    <source>
        <dbReference type="ARBA" id="ARBA00004567"/>
    </source>
</evidence>
<dbReference type="GO" id="GO:0005198">
    <property type="term" value="F:structural molecule activity"/>
    <property type="evidence" value="ECO:0007669"/>
    <property type="project" value="InterPro"/>
</dbReference>
<keyword evidence="8" id="KW-0811">Translocation</keyword>
<dbReference type="SUPFAM" id="SSF50978">
    <property type="entry name" value="WD40 repeat-like"/>
    <property type="match status" value="1"/>
</dbReference>
<comment type="similarity">
    <text evidence="2">Belongs to the WD repeat SEC13 family.</text>
</comment>
<dbReference type="GO" id="GO:1904263">
    <property type="term" value="P:positive regulation of TORC1 signaling"/>
    <property type="evidence" value="ECO:0007669"/>
    <property type="project" value="TreeGrafter"/>
</dbReference>
<keyword evidence="13" id="KW-1185">Reference proteome</keyword>
<evidence type="ECO:0000256" key="9">
    <source>
        <dbReference type="ARBA" id="ARBA00023242"/>
    </source>
</evidence>
<feature type="compositionally biased region" description="Polar residues" evidence="11">
    <location>
        <begin position="289"/>
        <end position="298"/>
    </location>
</feature>
<organism evidence="12 13">
    <name type="scientific">Clydaea vesicula</name>
    <dbReference type="NCBI Taxonomy" id="447962"/>
    <lineage>
        <taxon>Eukaryota</taxon>
        <taxon>Fungi</taxon>
        <taxon>Fungi incertae sedis</taxon>
        <taxon>Chytridiomycota</taxon>
        <taxon>Chytridiomycota incertae sedis</taxon>
        <taxon>Chytridiomycetes</taxon>
        <taxon>Lobulomycetales</taxon>
        <taxon>Lobulomycetaceae</taxon>
        <taxon>Clydaea</taxon>
    </lineage>
</organism>
<feature type="repeat" description="WD" evidence="10">
    <location>
        <begin position="220"/>
        <end position="265"/>
    </location>
</feature>
<dbReference type="GO" id="GO:0034198">
    <property type="term" value="P:cellular response to amino acid starvation"/>
    <property type="evidence" value="ECO:0007669"/>
    <property type="project" value="TreeGrafter"/>
</dbReference>
<evidence type="ECO:0000256" key="7">
    <source>
        <dbReference type="ARBA" id="ARBA00022927"/>
    </source>
</evidence>
<dbReference type="InterPro" id="IPR036322">
    <property type="entry name" value="WD40_repeat_dom_sf"/>
</dbReference>
<keyword evidence="9" id="KW-0539">Nucleus</keyword>
<evidence type="ECO:0000256" key="6">
    <source>
        <dbReference type="ARBA" id="ARBA00022816"/>
    </source>
</evidence>
<dbReference type="GO" id="GO:0051028">
    <property type="term" value="P:mRNA transport"/>
    <property type="evidence" value="ECO:0007669"/>
    <property type="project" value="UniProtKB-KW"/>
</dbReference>
<dbReference type="Gene3D" id="2.130.10.10">
    <property type="entry name" value="YVTN repeat-like/Quinoprotein amine dehydrogenase"/>
    <property type="match status" value="1"/>
</dbReference>
<keyword evidence="6" id="KW-0509">mRNA transport</keyword>
<dbReference type="PROSITE" id="PS50082">
    <property type="entry name" value="WD_REPEATS_2"/>
    <property type="match status" value="3"/>
</dbReference>